<evidence type="ECO:0000313" key="1">
    <source>
        <dbReference type="EMBL" id="KJV58317.1"/>
    </source>
</evidence>
<dbReference type="Proteomes" id="UP000033475">
    <property type="component" value="Unassembled WGS sequence"/>
</dbReference>
<accession>A0A0F3MS92</accession>
<sequence>MRLPHRGFTSPRNDVVPLKIGIIYDYYQRKNCNHVKLQIGFFK</sequence>
<gene>
    <name evidence="1" type="ORF">RFEPED_0697</name>
</gene>
<comment type="caution">
    <text evidence="1">The sequence shown here is derived from an EMBL/GenBank/DDBJ whole genome shotgun (WGS) entry which is preliminary data.</text>
</comment>
<name>A0A0F3MS92_RICFI</name>
<proteinExistence type="predicted"/>
<reference evidence="1 2" key="1">
    <citation type="submission" date="2015-01" db="EMBL/GenBank/DDBJ databases">
        <title>Genome Sequencing of Rickettsiales.</title>
        <authorList>
            <person name="Daugherty S.C."/>
            <person name="Su Q."/>
            <person name="Abolude K."/>
            <person name="Beier-Sexton M."/>
            <person name="Carlyon J.A."/>
            <person name="Carter R."/>
            <person name="Day N.P."/>
            <person name="Dumler S.J."/>
            <person name="Dyachenko V."/>
            <person name="Godinez A."/>
            <person name="Kurtti T.J."/>
            <person name="Lichay M."/>
            <person name="Mullins K.E."/>
            <person name="Ott S."/>
            <person name="Pappas-Brown V."/>
            <person name="Paris D.H."/>
            <person name="Patel P."/>
            <person name="Richards A.L."/>
            <person name="Sadzewicz L."/>
            <person name="Sears K."/>
            <person name="Seidman D."/>
            <person name="Sengamalay N."/>
            <person name="Stenos J."/>
            <person name="Tallon L.J."/>
            <person name="Vincent G."/>
            <person name="Fraser C.M."/>
            <person name="Munderloh U."/>
            <person name="Dunning-Hotopp J.C."/>
        </authorList>
    </citation>
    <scope>NUCLEOTIDE SEQUENCE [LARGE SCALE GENOMIC DNA]</scope>
    <source>
        <strain evidence="1 2">Pedreira</strain>
    </source>
</reference>
<organism evidence="1 2">
    <name type="scientific">Rickettsia felis str. Pedreira</name>
    <dbReference type="NCBI Taxonomy" id="1359196"/>
    <lineage>
        <taxon>Bacteria</taxon>
        <taxon>Pseudomonadati</taxon>
        <taxon>Pseudomonadota</taxon>
        <taxon>Alphaproteobacteria</taxon>
        <taxon>Rickettsiales</taxon>
        <taxon>Rickettsiaceae</taxon>
        <taxon>Rickettsieae</taxon>
        <taxon>Rickettsia</taxon>
        <taxon>spotted fever group</taxon>
    </lineage>
</organism>
<protein>
    <submittedName>
        <fullName evidence="1">Uncharacterized protein</fullName>
    </submittedName>
</protein>
<evidence type="ECO:0000313" key="2">
    <source>
        <dbReference type="Proteomes" id="UP000033475"/>
    </source>
</evidence>
<dbReference type="AlphaFoldDB" id="A0A0F3MS92"/>
<dbReference type="EMBL" id="LANQ01000001">
    <property type="protein sequence ID" value="KJV58317.1"/>
    <property type="molecule type" value="Genomic_DNA"/>
</dbReference>